<evidence type="ECO:0000259" key="2">
    <source>
        <dbReference type="Pfam" id="PF01331"/>
    </source>
</evidence>
<organism evidence="3 4">
    <name type="scientific">Funneliformis caledonium</name>
    <dbReference type="NCBI Taxonomy" id="1117310"/>
    <lineage>
        <taxon>Eukaryota</taxon>
        <taxon>Fungi</taxon>
        <taxon>Fungi incertae sedis</taxon>
        <taxon>Mucoromycota</taxon>
        <taxon>Glomeromycotina</taxon>
        <taxon>Glomeromycetes</taxon>
        <taxon>Glomerales</taxon>
        <taxon>Glomeraceae</taxon>
        <taxon>Funneliformis</taxon>
    </lineage>
</organism>
<dbReference type="Gene3D" id="2.40.50.140">
    <property type="entry name" value="Nucleic acid-binding proteins"/>
    <property type="match status" value="1"/>
</dbReference>
<accession>A0A9N9HRM8</accession>
<evidence type="ECO:0000313" key="3">
    <source>
        <dbReference type="EMBL" id="CAG8702289.1"/>
    </source>
</evidence>
<feature type="domain" description="mRNA capping enzyme adenylation" evidence="2">
    <location>
        <begin position="89"/>
        <end position="146"/>
    </location>
</feature>
<proteinExistence type="predicted"/>
<dbReference type="EMBL" id="CAJVPQ010007965">
    <property type="protein sequence ID" value="CAG8702289.1"/>
    <property type="molecule type" value="Genomic_DNA"/>
</dbReference>
<dbReference type="SUPFAM" id="SSF56091">
    <property type="entry name" value="DNA ligase/mRNA capping enzyme, catalytic domain"/>
    <property type="match status" value="1"/>
</dbReference>
<dbReference type="Proteomes" id="UP000789570">
    <property type="component" value="Unassembled WGS sequence"/>
</dbReference>
<comment type="catalytic activity">
    <reaction evidence="1">
        <text>a 5'-end diphospho-ribonucleoside in mRNA + GTP + H(+) = a 5'-end (5'-triphosphoguanosine)-ribonucleoside in mRNA + diphosphate</text>
        <dbReference type="Rhea" id="RHEA:67012"/>
        <dbReference type="Rhea" id="RHEA-COMP:17165"/>
        <dbReference type="Rhea" id="RHEA-COMP:17166"/>
        <dbReference type="ChEBI" id="CHEBI:15378"/>
        <dbReference type="ChEBI" id="CHEBI:33019"/>
        <dbReference type="ChEBI" id="CHEBI:37565"/>
        <dbReference type="ChEBI" id="CHEBI:167616"/>
        <dbReference type="ChEBI" id="CHEBI:167617"/>
        <dbReference type="EC" id="2.7.7.50"/>
    </reaction>
    <physiologicalReaction direction="left-to-right" evidence="1">
        <dbReference type="Rhea" id="RHEA:67013"/>
    </physiologicalReaction>
</comment>
<reference evidence="3" key="1">
    <citation type="submission" date="2021-06" db="EMBL/GenBank/DDBJ databases">
        <authorList>
            <person name="Kallberg Y."/>
            <person name="Tangrot J."/>
            <person name="Rosling A."/>
        </authorList>
    </citation>
    <scope>NUCLEOTIDE SEQUENCE</scope>
    <source>
        <strain evidence="3">UK204</strain>
    </source>
</reference>
<evidence type="ECO:0000313" key="4">
    <source>
        <dbReference type="Proteomes" id="UP000789570"/>
    </source>
</evidence>
<feature type="domain" description="mRNA capping enzyme adenylation" evidence="2">
    <location>
        <begin position="26"/>
        <end position="71"/>
    </location>
</feature>
<evidence type="ECO:0000256" key="1">
    <source>
        <dbReference type="ARBA" id="ARBA00044624"/>
    </source>
</evidence>
<sequence>PRVPGHPETIRLKELRSRVEVFPGAQPTSFYSKHIQELQNEDYYVCEQSDGTRVLAYITCDSPGKPAYLRDYIMSPYEKMLRKRPDLAIIQPYKEVLFVVNKEMERSYGLEKVLKQIIPSLKHNCDGLIFTSSTSGYSAEKILKWKPPNENSIDLKLSFDFKRHKNNKPRFCLYKWMDVHRYFDNMTLLILFIDNNVD</sequence>
<dbReference type="InterPro" id="IPR051029">
    <property type="entry name" value="mRNA_Capping_Enz/RNA_Phosphat"/>
</dbReference>
<name>A0A9N9HRM8_9GLOM</name>
<dbReference type="Gene3D" id="3.30.470.30">
    <property type="entry name" value="DNA ligase/mRNA capping enzyme"/>
    <property type="match status" value="2"/>
</dbReference>
<dbReference type="PANTHER" id="PTHR10367">
    <property type="entry name" value="MRNA-CAPPING ENZYME"/>
    <property type="match status" value="1"/>
</dbReference>
<dbReference type="InterPro" id="IPR001339">
    <property type="entry name" value="mRNA_cap_enzyme_adenylation"/>
</dbReference>
<comment type="caution">
    <text evidence="3">The sequence shown here is derived from an EMBL/GenBank/DDBJ whole genome shotgun (WGS) entry which is preliminary data.</text>
</comment>
<dbReference type="GO" id="GO:0005524">
    <property type="term" value="F:ATP binding"/>
    <property type="evidence" value="ECO:0007669"/>
    <property type="project" value="InterPro"/>
</dbReference>
<dbReference type="Pfam" id="PF01331">
    <property type="entry name" value="mRNA_cap_enzyme"/>
    <property type="match status" value="2"/>
</dbReference>
<dbReference type="InterPro" id="IPR012340">
    <property type="entry name" value="NA-bd_OB-fold"/>
</dbReference>
<dbReference type="AlphaFoldDB" id="A0A9N9HRM8"/>
<dbReference type="OrthoDB" id="200924at2759"/>
<feature type="non-terminal residue" evidence="3">
    <location>
        <position position="198"/>
    </location>
</feature>
<keyword evidence="4" id="KW-1185">Reference proteome</keyword>
<dbReference type="GO" id="GO:0006370">
    <property type="term" value="P:7-methylguanosine mRNA capping"/>
    <property type="evidence" value="ECO:0007669"/>
    <property type="project" value="InterPro"/>
</dbReference>
<dbReference type="GO" id="GO:0004484">
    <property type="term" value="F:mRNA guanylyltransferase activity"/>
    <property type="evidence" value="ECO:0007669"/>
    <property type="project" value="UniProtKB-EC"/>
</dbReference>
<protein>
    <submittedName>
        <fullName evidence="3">11504_t:CDS:1</fullName>
    </submittedName>
</protein>
<dbReference type="PANTHER" id="PTHR10367:SF17">
    <property type="entry name" value="MRNA-CAPPING ENZYME"/>
    <property type="match status" value="1"/>
</dbReference>
<gene>
    <name evidence="3" type="ORF">FCALED_LOCUS13537</name>
</gene>